<dbReference type="PANTHER" id="PTHR43073">
    <property type="entry name" value="DIHYDROPYRIMIDINE DEHYDROGENASE [NADP(+)]"/>
    <property type="match status" value="1"/>
</dbReference>
<comment type="similarity">
    <text evidence="5">Belongs to the dihydropyrimidine dehydrogenase family.</text>
</comment>
<dbReference type="InterPro" id="IPR036188">
    <property type="entry name" value="FAD/NAD-bd_sf"/>
</dbReference>
<keyword evidence="14" id="KW-0521">NADP</keyword>
<dbReference type="SUPFAM" id="SSF54862">
    <property type="entry name" value="4Fe-4S ferredoxins"/>
    <property type="match status" value="1"/>
</dbReference>
<keyword evidence="9" id="KW-0288">FMN</keyword>
<keyword evidence="10" id="KW-0479">Metal-binding</keyword>
<reference evidence="21" key="1">
    <citation type="submission" date="2014-11" db="EMBL/GenBank/DDBJ databases">
        <authorList>
            <person name="Otto D Thomas"/>
            <person name="Naeem Raeece"/>
        </authorList>
    </citation>
    <scope>NUCLEOTIDE SEQUENCE</scope>
</reference>
<dbReference type="VEuPathDB" id="CryptoDB:Cvel_3850"/>
<keyword evidence="16" id="KW-0408">Iron</keyword>
<comment type="cofactor">
    <cofactor evidence="1">
        <name>FMN</name>
        <dbReference type="ChEBI" id="CHEBI:58210"/>
    </cofactor>
</comment>
<keyword evidence="15" id="KW-0560">Oxidoreductase</keyword>
<dbReference type="GO" id="GO:0002058">
    <property type="term" value="F:uracil binding"/>
    <property type="evidence" value="ECO:0007669"/>
    <property type="project" value="TreeGrafter"/>
</dbReference>
<keyword evidence="11" id="KW-0677">Repeat</keyword>
<evidence type="ECO:0000256" key="2">
    <source>
        <dbReference type="ARBA" id="ARBA00001966"/>
    </source>
</evidence>
<dbReference type="FunFam" id="3.30.70.20:FF:000023">
    <property type="entry name" value="Dihydropyrimidine dehydrogenase [NADP(+)]"/>
    <property type="match status" value="1"/>
</dbReference>
<evidence type="ECO:0000256" key="4">
    <source>
        <dbReference type="ARBA" id="ARBA00004668"/>
    </source>
</evidence>
<dbReference type="PRINTS" id="PR00419">
    <property type="entry name" value="ADXRDTASE"/>
</dbReference>
<dbReference type="InterPro" id="IPR023753">
    <property type="entry name" value="FAD/NAD-binding_dom"/>
</dbReference>
<proteinExistence type="inferred from homology"/>
<dbReference type="Pfam" id="PF14691">
    <property type="entry name" value="Fer4_20"/>
    <property type="match status" value="1"/>
</dbReference>
<dbReference type="InterPro" id="IPR005720">
    <property type="entry name" value="Dihydroorotate_DH_cat"/>
</dbReference>
<evidence type="ECO:0000256" key="11">
    <source>
        <dbReference type="ARBA" id="ARBA00022737"/>
    </source>
</evidence>
<gene>
    <name evidence="21" type="ORF">Cvel_3850</name>
</gene>
<evidence type="ECO:0000313" key="21">
    <source>
        <dbReference type="EMBL" id="CEM19861.1"/>
    </source>
</evidence>
<dbReference type="PANTHER" id="PTHR43073:SF2">
    <property type="entry name" value="DIHYDROPYRIMIDINE DEHYDROGENASE [NADP(+)]"/>
    <property type="match status" value="1"/>
</dbReference>
<dbReference type="PROSITE" id="PS51379">
    <property type="entry name" value="4FE4S_FER_2"/>
    <property type="match status" value="2"/>
</dbReference>
<evidence type="ECO:0000256" key="8">
    <source>
        <dbReference type="ARBA" id="ARBA00022630"/>
    </source>
</evidence>
<dbReference type="Gene3D" id="3.20.20.70">
    <property type="entry name" value="Aldolase class I"/>
    <property type="match status" value="1"/>
</dbReference>
<dbReference type="AlphaFoldDB" id="A0A0G4FWZ8"/>
<evidence type="ECO:0000256" key="3">
    <source>
        <dbReference type="ARBA" id="ARBA00001974"/>
    </source>
</evidence>
<sequence length="1017" mass="110748">MPPPAGTNGAASTAPKKVSAVKDIENLALQPVPNKAARVKPTRETRKEKAKWKRNDTCHGCNREKDFEDIKSTSYTERGALFEAARCLKCADAPCQKGCPTQIDIKFFIQCIANKNYYGAARAILSDNPIGLSCGMVCPTSDLCVGGCNLAATEEGAINIGGLQHFAVERFMAMRVPQMRDPALPAPSDMPASFKQKVAIVGAGPAGLSCANFLGRLGYTDITVYEKEEAPGGLSTTEIPQYRLPFDAVLFETRLCKDLGVKFEYGKALGTSSLNLSDLTSKFDAVFLGFGLPSAKKTEMFEGITPEQGLYTSKDFLPLVAKASKPGMCACKSQLPEVGRHVVVLGAGDTAFDCATSAFRCGAKRVTIVFRRNWSDMRAVEEERELALKEQCDFIPNALPKKVVTNDQGKVTHLEVARYEQLEDGKYSEDADTVYLLRCDTIISAYGGTTGAIKEALKPLEFDTAGLAVVTPQMQSEKEPKVFCGGDLTGAHMTVEAANDGKTAAWHMHAYLQKKHGEKVSEKPELPLFFSPIDAVDISIEMCGVRFPNPFGLASAPCSTSADMIRRAFEAGWGFAVTKTFTLDNHLVTNISPRIVRGTYGHKYGPGQPGFLNIELITEKSAKYWCQAIRELKQDFPDRIIVASLMVPYNKDEWQLITEYAVQSGADILELNLSCPHGMGEVGMGLACGQDAELVRNITKWVKEVAGNIPVFPKLTNNITEIAVIAKSAMDGGADGVTAINTMSGVMDLNGKGEAWPKVGKSKLTTTGGISGDVNRPLGLRAVGVINRLLPDLPIMATGGVSSADSTIQYLHMGASVVQICSSIQNQDYTVIEDYITGLKAHLYMLGRGDFKQEGWDLQTPPFKHDGTELGELPPFGSFEKQRLEIRKQRLAETDIQSLPMADDAPYRGEVKVPALKELVGTSRKAYLRMHNDLPREDQVLAKIHHDICINCGKCYMTCNDNAYQAITFDPETHFANVVEDKCTGCGLCLAVCPVPNCIEFVPRPEDKPFVPDRGLL</sequence>
<dbReference type="GO" id="GO:0046872">
    <property type="term" value="F:metal ion binding"/>
    <property type="evidence" value="ECO:0007669"/>
    <property type="project" value="UniProtKB-KW"/>
</dbReference>
<comment type="pathway">
    <text evidence="4">Amino-acid biosynthesis; beta-alanine biosynthesis.</text>
</comment>
<dbReference type="Gene3D" id="3.30.70.20">
    <property type="match status" value="1"/>
</dbReference>
<dbReference type="GO" id="GO:0019483">
    <property type="term" value="P:beta-alanine biosynthetic process"/>
    <property type="evidence" value="ECO:0007669"/>
    <property type="project" value="UniProtKB-UniPathway"/>
</dbReference>
<comment type="cofactor">
    <cofactor evidence="2">
        <name>[4Fe-4S] cluster</name>
        <dbReference type="ChEBI" id="CHEBI:49883"/>
    </cofactor>
</comment>
<name>A0A0G4FWZ8_9ALVE</name>
<dbReference type="EC" id="1.3.1.2" evidence="6"/>
<evidence type="ECO:0000256" key="16">
    <source>
        <dbReference type="ARBA" id="ARBA00023004"/>
    </source>
</evidence>
<evidence type="ECO:0000256" key="9">
    <source>
        <dbReference type="ARBA" id="ARBA00022643"/>
    </source>
</evidence>
<evidence type="ECO:0000256" key="19">
    <source>
        <dbReference type="ARBA" id="ARBA00032722"/>
    </source>
</evidence>
<feature type="domain" description="4Fe-4S ferredoxin-type" evidence="20">
    <location>
        <begin position="974"/>
        <end position="1004"/>
    </location>
</feature>
<dbReference type="FunFam" id="3.20.20.70:FF:000027">
    <property type="entry name" value="Dihydropyrimidine dehydrogenase [NADP(+)]"/>
    <property type="match status" value="1"/>
</dbReference>
<keyword evidence="12" id="KW-0547">Nucleotide-binding</keyword>
<dbReference type="Pfam" id="PF07992">
    <property type="entry name" value="Pyr_redox_2"/>
    <property type="match status" value="1"/>
</dbReference>
<evidence type="ECO:0000259" key="20">
    <source>
        <dbReference type="PROSITE" id="PS51379"/>
    </source>
</evidence>
<keyword evidence="7" id="KW-0004">4Fe-4S</keyword>
<dbReference type="InterPro" id="IPR009051">
    <property type="entry name" value="Helical_ferredxn"/>
</dbReference>
<evidence type="ECO:0000256" key="6">
    <source>
        <dbReference type="ARBA" id="ARBA00013004"/>
    </source>
</evidence>
<evidence type="ECO:0000256" key="18">
    <source>
        <dbReference type="ARBA" id="ARBA00030119"/>
    </source>
</evidence>
<dbReference type="GO" id="GO:0006210">
    <property type="term" value="P:thymine catabolic process"/>
    <property type="evidence" value="ECO:0007669"/>
    <property type="project" value="TreeGrafter"/>
</dbReference>
<dbReference type="GO" id="GO:0017113">
    <property type="term" value="F:dihydropyrimidine dehydrogenase (NADP+) activity"/>
    <property type="evidence" value="ECO:0007669"/>
    <property type="project" value="UniProtKB-EC"/>
</dbReference>
<dbReference type="SUPFAM" id="SSF46548">
    <property type="entry name" value="alpha-helical ferredoxin"/>
    <property type="match status" value="1"/>
</dbReference>
<dbReference type="Pfam" id="PF14697">
    <property type="entry name" value="Fer4_21"/>
    <property type="match status" value="1"/>
</dbReference>
<dbReference type="GO" id="GO:0050661">
    <property type="term" value="F:NADP binding"/>
    <property type="evidence" value="ECO:0007669"/>
    <property type="project" value="TreeGrafter"/>
</dbReference>
<dbReference type="Pfam" id="PF01180">
    <property type="entry name" value="DHO_dh"/>
    <property type="match status" value="1"/>
</dbReference>
<protein>
    <recommendedName>
        <fullName evidence="6">dihydropyrimidine dehydrogenase (NADP(+))</fullName>
        <ecNumber evidence="6">1.3.1.2</ecNumber>
    </recommendedName>
    <alternativeName>
        <fullName evidence="19">Dihydrothymine dehydrogenase</fullName>
    </alternativeName>
    <alternativeName>
        <fullName evidence="18">Dihydrouracil dehydrogenase</fullName>
    </alternativeName>
</protein>
<keyword evidence="13" id="KW-0274">FAD</keyword>
<dbReference type="InterPro" id="IPR017896">
    <property type="entry name" value="4Fe4S_Fe-S-bd"/>
</dbReference>
<dbReference type="UniPathway" id="UPA00131"/>
<dbReference type="GO" id="GO:0051539">
    <property type="term" value="F:4 iron, 4 sulfur cluster binding"/>
    <property type="evidence" value="ECO:0007669"/>
    <property type="project" value="UniProtKB-KW"/>
</dbReference>
<dbReference type="SUPFAM" id="SSF51971">
    <property type="entry name" value="Nucleotide-binding domain"/>
    <property type="match status" value="1"/>
</dbReference>
<keyword evidence="8" id="KW-0285">Flavoprotein</keyword>
<dbReference type="FunFam" id="1.10.1060.10:FF:000007">
    <property type="entry name" value="Dihydropyrimidine dehydrogenase [NADP(+)]"/>
    <property type="match status" value="1"/>
</dbReference>
<evidence type="ECO:0000256" key="7">
    <source>
        <dbReference type="ARBA" id="ARBA00022485"/>
    </source>
</evidence>
<feature type="domain" description="4Fe-4S ferredoxin-type" evidence="20">
    <location>
        <begin position="940"/>
        <end position="969"/>
    </location>
</feature>
<evidence type="ECO:0000256" key="5">
    <source>
        <dbReference type="ARBA" id="ARBA00010804"/>
    </source>
</evidence>
<dbReference type="PROSITE" id="PS00198">
    <property type="entry name" value="4FE4S_FER_1"/>
    <property type="match status" value="1"/>
</dbReference>
<evidence type="ECO:0000256" key="13">
    <source>
        <dbReference type="ARBA" id="ARBA00022827"/>
    </source>
</evidence>
<dbReference type="GO" id="GO:0006212">
    <property type="term" value="P:uracil catabolic process"/>
    <property type="evidence" value="ECO:0007669"/>
    <property type="project" value="TreeGrafter"/>
</dbReference>
<dbReference type="Gene3D" id="3.50.50.60">
    <property type="entry name" value="FAD/NAD(P)-binding domain"/>
    <property type="match status" value="2"/>
</dbReference>
<dbReference type="GO" id="GO:0005829">
    <property type="term" value="C:cytosol"/>
    <property type="evidence" value="ECO:0007669"/>
    <property type="project" value="TreeGrafter"/>
</dbReference>
<evidence type="ECO:0000256" key="12">
    <source>
        <dbReference type="ARBA" id="ARBA00022741"/>
    </source>
</evidence>
<dbReference type="InterPro" id="IPR013785">
    <property type="entry name" value="Aldolase_TIM"/>
</dbReference>
<organism evidence="21">
    <name type="scientific">Chromera velia CCMP2878</name>
    <dbReference type="NCBI Taxonomy" id="1169474"/>
    <lineage>
        <taxon>Eukaryota</taxon>
        <taxon>Sar</taxon>
        <taxon>Alveolata</taxon>
        <taxon>Colpodellida</taxon>
        <taxon>Chromeraceae</taxon>
        <taxon>Chromera</taxon>
    </lineage>
</organism>
<dbReference type="InterPro" id="IPR028261">
    <property type="entry name" value="DPD_II"/>
</dbReference>
<evidence type="ECO:0000256" key="10">
    <source>
        <dbReference type="ARBA" id="ARBA00022723"/>
    </source>
</evidence>
<comment type="cofactor">
    <cofactor evidence="3">
        <name>FAD</name>
        <dbReference type="ChEBI" id="CHEBI:57692"/>
    </cofactor>
</comment>
<dbReference type="CDD" id="cd02940">
    <property type="entry name" value="DHPD_FMN"/>
    <property type="match status" value="1"/>
</dbReference>
<evidence type="ECO:0000256" key="15">
    <source>
        <dbReference type="ARBA" id="ARBA00023002"/>
    </source>
</evidence>
<dbReference type="Gene3D" id="1.10.1060.10">
    <property type="entry name" value="Alpha-helical ferredoxin"/>
    <property type="match status" value="1"/>
</dbReference>
<keyword evidence="17" id="KW-0411">Iron-sulfur</keyword>
<evidence type="ECO:0000256" key="17">
    <source>
        <dbReference type="ARBA" id="ARBA00023014"/>
    </source>
</evidence>
<dbReference type="SUPFAM" id="SSF51395">
    <property type="entry name" value="FMN-linked oxidoreductases"/>
    <property type="match status" value="1"/>
</dbReference>
<accession>A0A0G4FWZ8</accession>
<dbReference type="EMBL" id="CDMZ01000706">
    <property type="protein sequence ID" value="CEM19861.1"/>
    <property type="molecule type" value="Genomic_DNA"/>
</dbReference>
<evidence type="ECO:0000256" key="1">
    <source>
        <dbReference type="ARBA" id="ARBA00001917"/>
    </source>
</evidence>
<evidence type="ECO:0000256" key="14">
    <source>
        <dbReference type="ARBA" id="ARBA00022857"/>
    </source>
</evidence>
<dbReference type="InterPro" id="IPR017900">
    <property type="entry name" value="4Fe4S_Fe_S_CS"/>
</dbReference>